<feature type="chain" id="PRO_5019198480" evidence="1">
    <location>
        <begin position="20"/>
        <end position="93"/>
    </location>
</feature>
<name>A0A3S6Q278_SINCO</name>
<sequence>MKFCLVVTTFVLVIGVLEATHCVHGDVSLCTSMNCLITNETLTCHDGICTCGPAPTPPQPCTLMADCLAAGFTCAKKDEHPHCLDAICVCQKP</sequence>
<reference evidence="2" key="1">
    <citation type="submission" date="2017-08" db="EMBL/GenBank/DDBJ databases">
        <title>Identification, expression, and responses to environmental stresses of two serine protease inhibitor genes from the razor clam Sinonovacula constricta.</title>
        <authorList>
            <person name="Wang X."/>
            <person name="Li C."/>
        </authorList>
    </citation>
    <scope>NUCLEOTIDE SEQUENCE</scope>
</reference>
<accession>A0A3S6Q278</accession>
<proteinExistence type="evidence at transcript level"/>
<protein>
    <submittedName>
        <fullName evidence="2">Scsi-1</fullName>
    </submittedName>
</protein>
<dbReference type="EMBL" id="MF624067">
    <property type="protein sequence ID" value="ATY73923.1"/>
    <property type="molecule type" value="mRNA"/>
</dbReference>
<keyword evidence="1" id="KW-0732">Signal</keyword>
<evidence type="ECO:0000256" key="1">
    <source>
        <dbReference type="SAM" id="SignalP"/>
    </source>
</evidence>
<evidence type="ECO:0000313" key="2">
    <source>
        <dbReference type="EMBL" id="ATY73923.1"/>
    </source>
</evidence>
<organism evidence="2">
    <name type="scientific">Sinonovacula constricta</name>
    <name type="common">Razor clam</name>
    <dbReference type="NCBI Taxonomy" id="98310"/>
    <lineage>
        <taxon>Eukaryota</taxon>
        <taxon>Metazoa</taxon>
        <taxon>Spiralia</taxon>
        <taxon>Lophotrochozoa</taxon>
        <taxon>Mollusca</taxon>
        <taxon>Bivalvia</taxon>
        <taxon>Autobranchia</taxon>
        <taxon>Heteroconchia</taxon>
        <taxon>Euheterodonta</taxon>
        <taxon>Imparidentia</taxon>
        <taxon>Neoheterodontei</taxon>
        <taxon>Cardiida</taxon>
        <taxon>Tellinoidea</taxon>
        <taxon>Solecurtidae</taxon>
        <taxon>Sinonovacula</taxon>
    </lineage>
</organism>
<feature type="signal peptide" evidence="1">
    <location>
        <begin position="1"/>
        <end position="19"/>
    </location>
</feature>
<dbReference type="AlphaFoldDB" id="A0A3S6Q278"/>